<dbReference type="Pfam" id="PF04020">
    <property type="entry name" value="Phage_holin_4_2"/>
    <property type="match status" value="1"/>
</dbReference>
<keyword evidence="3" id="KW-1185">Reference proteome</keyword>
<keyword evidence="1" id="KW-0812">Transmembrane</keyword>
<keyword evidence="1" id="KW-1133">Transmembrane helix</keyword>
<dbReference type="OrthoDB" id="7205479at2"/>
<evidence type="ECO:0000313" key="2">
    <source>
        <dbReference type="EMBL" id="PWU69268.1"/>
    </source>
</evidence>
<evidence type="ECO:0008006" key="4">
    <source>
        <dbReference type="Google" id="ProtNLM"/>
    </source>
</evidence>
<sequence length="113" mass="12453">MRWLISLVLNALALMLIDYLFDSIIIEGFLIAISASLILSILNVIVKPILVVLTLPITILTLGLFLFIINAITLMITQLLLGDGFIIEGFGTAILAAILFSILNLFINRIIRD</sequence>
<evidence type="ECO:0000256" key="1">
    <source>
        <dbReference type="SAM" id="Phobius"/>
    </source>
</evidence>
<feature type="transmembrane region" description="Helical" evidence="1">
    <location>
        <begin position="49"/>
        <end position="73"/>
    </location>
</feature>
<comment type="caution">
    <text evidence="2">The sequence shown here is derived from an EMBL/GenBank/DDBJ whole genome shotgun (WGS) entry which is preliminary data.</text>
</comment>
<feature type="transmembrane region" description="Helical" evidence="1">
    <location>
        <begin position="23"/>
        <end position="42"/>
    </location>
</feature>
<reference evidence="2 3" key="1">
    <citation type="submission" date="2018-05" db="EMBL/GenBank/DDBJ databases">
        <title>Genomic analysis of Gracilibacillus dipsosauri DD1 reveals novel features of a salt-tolerant amylase.</title>
        <authorList>
            <person name="Deutch C.E."/>
            <person name="Yang S."/>
        </authorList>
    </citation>
    <scope>NUCLEOTIDE SEQUENCE [LARGE SCALE GENOMIC DNA]</scope>
    <source>
        <strain evidence="2 3">DD1</strain>
    </source>
</reference>
<organism evidence="2 3">
    <name type="scientific">Gracilibacillus dipsosauri</name>
    <dbReference type="NCBI Taxonomy" id="178340"/>
    <lineage>
        <taxon>Bacteria</taxon>
        <taxon>Bacillati</taxon>
        <taxon>Bacillota</taxon>
        <taxon>Bacilli</taxon>
        <taxon>Bacillales</taxon>
        <taxon>Bacillaceae</taxon>
        <taxon>Gracilibacillus</taxon>
    </lineage>
</organism>
<dbReference type="PANTHER" id="PTHR37309:SF1">
    <property type="entry name" value="SLR0284 PROTEIN"/>
    <property type="match status" value="1"/>
</dbReference>
<dbReference type="AlphaFoldDB" id="A0A317L302"/>
<dbReference type="Proteomes" id="UP000245624">
    <property type="component" value="Unassembled WGS sequence"/>
</dbReference>
<accession>A0A317L302</accession>
<dbReference type="EMBL" id="QGTD01000005">
    <property type="protein sequence ID" value="PWU69268.1"/>
    <property type="molecule type" value="Genomic_DNA"/>
</dbReference>
<keyword evidence="1" id="KW-0472">Membrane</keyword>
<feature type="transmembrane region" description="Helical" evidence="1">
    <location>
        <begin position="85"/>
        <end position="107"/>
    </location>
</feature>
<dbReference type="RefSeq" id="WP_109983534.1">
    <property type="nucleotide sequence ID" value="NZ_QGTD01000005.1"/>
</dbReference>
<evidence type="ECO:0000313" key="3">
    <source>
        <dbReference type="Proteomes" id="UP000245624"/>
    </source>
</evidence>
<dbReference type="InterPro" id="IPR007165">
    <property type="entry name" value="Phage_holin_4_2"/>
</dbReference>
<gene>
    <name evidence="2" type="ORF">DLJ74_04590</name>
</gene>
<proteinExistence type="predicted"/>
<name>A0A317L302_9BACI</name>
<dbReference type="PANTHER" id="PTHR37309">
    <property type="entry name" value="SLR0284 PROTEIN"/>
    <property type="match status" value="1"/>
</dbReference>
<protein>
    <recommendedName>
        <fullName evidence="4">Phage holin family protein</fullName>
    </recommendedName>
</protein>